<dbReference type="EMBL" id="BNEC01000003">
    <property type="protein sequence ID" value="GHI66677.1"/>
    <property type="molecule type" value="Genomic_DNA"/>
</dbReference>
<keyword evidence="2" id="KW-1185">Reference proteome</keyword>
<evidence type="ECO:0000313" key="2">
    <source>
        <dbReference type="Proteomes" id="UP000613974"/>
    </source>
</evidence>
<proteinExistence type="predicted"/>
<sequence>MDSGISVTPVIAATRPLGHAAAGDAPPGSDRIVMEAACQGRIAYGPAIAVRIPPRVTHPKDE</sequence>
<comment type="caution">
    <text evidence="1">The sequence shown here is derived from an EMBL/GenBank/DDBJ whole genome shotgun (WGS) entry which is preliminary data.</text>
</comment>
<reference evidence="2" key="1">
    <citation type="submission" date="2023-07" db="EMBL/GenBank/DDBJ databases">
        <title>Whole genome shotgun sequence of Streptomyces nojiriensis NBRC 13794.</title>
        <authorList>
            <person name="Komaki H."/>
            <person name="Tamura T."/>
        </authorList>
    </citation>
    <scope>NUCLEOTIDE SEQUENCE [LARGE SCALE GENOMIC DNA]</scope>
    <source>
        <strain evidence="2">NBRC 13794</strain>
    </source>
</reference>
<dbReference type="Proteomes" id="UP000613974">
    <property type="component" value="Unassembled WGS sequence"/>
</dbReference>
<name>A0ABQ3SFF0_9ACTN</name>
<accession>A0ABQ3SFF0</accession>
<gene>
    <name evidence="1" type="ORF">Snoj_05950</name>
</gene>
<organism evidence="1 2">
    <name type="scientific">Streptomyces nojiriensis</name>
    <dbReference type="NCBI Taxonomy" id="66374"/>
    <lineage>
        <taxon>Bacteria</taxon>
        <taxon>Bacillati</taxon>
        <taxon>Actinomycetota</taxon>
        <taxon>Actinomycetes</taxon>
        <taxon>Kitasatosporales</taxon>
        <taxon>Streptomycetaceae</taxon>
        <taxon>Streptomyces</taxon>
    </lineage>
</organism>
<protein>
    <submittedName>
        <fullName evidence="1">Uncharacterized protein</fullName>
    </submittedName>
</protein>
<evidence type="ECO:0000313" key="1">
    <source>
        <dbReference type="EMBL" id="GHI66677.1"/>
    </source>
</evidence>